<gene>
    <name evidence="1" type="ORF">F2P44_30845</name>
</gene>
<reference evidence="1 2" key="1">
    <citation type="submission" date="2019-10" db="EMBL/GenBank/DDBJ databases">
        <title>Taxonomy of Antarctic Massilia spp.: description of Massilia rubra sp. nov., Massilia aquatica sp. nov., Massilia mucilaginosa sp. nov., Massilia frigida sp. nov. isolated from streams, lakes and regoliths.</title>
        <authorList>
            <person name="Holochova P."/>
            <person name="Sedlacek I."/>
            <person name="Kralova S."/>
            <person name="Maslanova I."/>
            <person name="Busse H.-J."/>
            <person name="Stankova E."/>
            <person name="Vrbovska V."/>
            <person name="Kovarovic V."/>
            <person name="Bartak M."/>
            <person name="Svec P."/>
            <person name="Pantucek R."/>
        </authorList>
    </citation>
    <scope>NUCLEOTIDE SEQUENCE [LARGE SCALE GENOMIC DNA]</scope>
    <source>
        <strain evidence="1 2">CCM 8695</strain>
    </source>
</reference>
<dbReference type="EMBL" id="WHJG01000057">
    <property type="protein sequence ID" value="NHZ83633.1"/>
    <property type="molecule type" value="Genomic_DNA"/>
</dbReference>
<organism evidence="1 2">
    <name type="scientific">Massilia frigida</name>
    <dbReference type="NCBI Taxonomy" id="2609281"/>
    <lineage>
        <taxon>Bacteria</taxon>
        <taxon>Pseudomonadati</taxon>
        <taxon>Pseudomonadota</taxon>
        <taxon>Betaproteobacteria</taxon>
        <taxon>Burkholderiales</taxon>
        <taxon>Oxalobacteraceae</taxon>
        <taxon>Telluria group</taxon>
        <taxon>Massilia</taxon>
    </lineage>
</organism>
<protein>
    <recommendedName>
        <fullName evidence="3">DUF1963 domain-containing protein</fullName>
    </recommendedName>
</protein>
<evidence type="ECO:0008006" key="3">
    <source>
        <dbReference type="Google" id="ProtNLM"/>
    </source>
</evidence>
<evidence type="ECO:0000313" key="1">
    <source>
        <dbReference type="EMBL" id="NHZ83633.1"/>
    </source>
</evidence>
<name>A0ABX0NJL7_9BURK</name>
<proteinExistence type="predicted"/>
<dbReference type="Proteomes" id="UP000621455">
    <property type="component" value="Unassembled WGS sequence"/>
</dbReference>
<keyword evidence="2" id="KW-1185">Reference proteome</keyword>
<accession>A0ABX0NJL7</accession>
<comment type="caution">
    <text evidence="1">The sequence shown here is derived from an EMBL/GenBank/DDBJ whole genome shotgun (WGS) entry which is preliminary data.</text>
</comment>
<evidence type="ECO:0000313" key="2">
    <source>
        <dbReference type="Proteomes" id="UP000621455"/>
    </source>
</evidence>
<sequence length="195" mass="21145">MYTELLFTNRPPAGDEAYVGGGARMDSSVSWPTDETGAPLMHLMAIPSSWFGDDSMAGWISIFIPYVPNEVSHYARLRAREGTSAAKVIAYNPVDSMRNEYAALNLDAKAVVQSECDEEDDDENLASKLGGVRAWLQKPITVPGYHYAMAIYGGDLDEPLSPARGILSDGLGYLFLAEEGARANGDAGRFFLQLG</sequence>